<feature type="transmembrane region" description="Helical" evidence="3">
    <location>
        <begin position="167"/>
        <end position="185"/>
    </location>
</feature>
<dbReference type="InterPro" id="IPR017441">
    <property type="entry name" value="Protein_kinase_ATP_BS"/>
</dbReference>
<proteinExistence type="predicted"/>
<evidence type="ECO:0000313" key="5">
    <source>
        <dbReference type="Proteomes" id="UP001327560"/>
    </source>
</evidence>
<evidence type="ECO:0000256" key="2">
    <source>
        <dbReference type="SAM" id="MobiDB-lite"/>
    </source>
</evidence>
<keyword evidence="3" id="KW-0472">Membrane</keyword>
<dbReference type="EMBL" id="CP136890">
    <property type="protein sequence ID" value="WOK93329.1"/>
    <property type="molecule type" value="Genomic_DNA"/>
</dbReference>
<keyword evidence="1" id="KW-0067">ATP-binding</keyword>
<dbReference type="GO" id="GO:0005524">
    <property type="term" value="F:ATP binding"/>
    <property type="evidence" value="ECO:0007669"/>
    <property type="project" value="UniProtKB-UniRule"/>
</dbReference>
<keyword evidence="3" id="KW-1133">Transmembrane helix</keyword>
<organism evidence="4 5">
    <name type="scientific">Canna indica</name>
    <name type="common">Indian-shot</name>
    <dbReference type="NCBI Taxonomy" id="4628"/>
    <lineage>
        <taxon>Eukaryota</taxon>
        <taxon>Viridiplantae</taxon>
        <taxon>Streptophyta</taxon>
        <taxon>Embryophyta</taxon>
        <taxon>Tracheophyta</taxon>
        <taxon>Spermatophyta</taxon>
        <taxon>Magnoliopsida</taxon>
        <taxon>Liliopsida</taxon>
        <taxon>Zingiberales</taxon>
        <taxon>Cannaceae</taxon>
        <taxon>Canna</taxon>
    </lineage>
</organism>
<keyword evidence="5" id="KW-1185">Reference proteome</keyword>
<accession>A0AAQ3JQJ5</accession>
<protein>
    <submittedName>
        <fullName evidence="4">Uncharacterized protein</fullName>
    </submittedName>
</protein>
<dbReference type="PROSITE" id="PS00107">
    <property type="entry name" value="PROTEIN_KINASE_ATP"/>
    <property type="match status" value="1"/>
</dbReference>
<feature type="binding site" evidence="1">
    <location>
        <position position="150"/>
    </location>
    <ligand>
        <name>ATP</name>
        <dbReference type="ChEBI" id="CHEBI:30616"/>
    </ligand>
</feature>
<dbReference type="Gene3D" id="3.30.200.20">
    <property type="entry name" value="Phosphorylase Kinase, domain 1"/>
    <property type="match status" value="1"/>
</dbReference>
<evidence type="ECO:0000256" key="1">
    <source>
        <dbReference type="PROSITE-ProRule" id="PRU10141"/>
    </source>
</evidence>
<keyword evidence="3" id="KW-0812">Transmembrane</keyword>
<feature type="compositionally biased region" description="Basic and acidic residues" evidence="2">
    <location>
        <begin position="22"/>
        <end position="33"/>
    </location>
</feature>
<name>A0AAQ3JQJ5_9LILI</name>
<dbReference type="AlphaFoldDB" id="A0AAQ3JQJ5"/>
<dbReference type="Proteomes" id="UP001327560">
    <property type="component" value="Chromosome 1"/>
</dbReference>
<evidence type="ECO:0000313" key="4">
    <source>
        <dbReference type="EMBL" id="WOK93329.1"/>
    </source>
</evidence>
<dbReference type="InterPro" id="IPR011009">
    <property type="entry name" value="Kinase-like_dom_sf"/>
</dbReference>
<keyword evidence="1" id="KW-0547">Nucleotide-binding</keyword>
<reference evidence="4 5" key="1">
    <citation type="submission" date="2023-10" db="EMBL/GenBank/DDBJ databases">
        <title>Chromosome-scale genome assembly provides insights into flower coloration mechanisms of Canna indica.</title>
        <authorList>
            <person name="Li C."/>
        </authorList>
    </citation>
    <scope>NUCLEOTIDE SEQUENCE [LARGE SCALE GENOMIC DNA]</scope>
    <source>
        <tissue evidence="4">Flower</tissue>
    </source>
</reference>
<feature type="region of interest" description="Disordered" evidence="2">
    <location>
        <begin position="1"/>
        <end position="37"/>
    </location>
</feature>
<gene>
    <name evidence="4" type="ORF">Cni_G02026</name>
</gene>
<evidence type="ECO:0000256" key="3">
    <source>
        <dbReference type="SAM" id="Phobius"/>
    </source>
</evidence>
<sequence length="188" mass="20670">MGICYGKPELPEVREPTTSPPSEKKKPEAEADPRAQPFLLQEITLRSIRRGWVGDGHPEEVPFPPPSMAKHIRAVLARRHGSVKPNEAAIPEDEGEEGRDGAGLDKNFGFLKGFASKYEIGEEVGRGHFGYTCTAKTKKGDGKDQPVPVKVIPKAKVKQILSFLQDLPVYCFLIANFTALIFVFSPDA</sequence>
<dbReference type="SUPFAM" id="SSF56112">
    <property type="entry name" value="Protein kinase-like (PK-like)"/>
    <property type="match status" value="1"/>
</dbReference>